<accession>A0A931I434</accession>
<comment type="caution">
    <text evidence="7">The sequence shown here is derived from an EMBL/GenBank/DDBJ whole genome shotgun (WGS) entry which is preliminary data.</text>
</comment>
<proteinExistence type="predicted"/>
<keyword evidence="2 4" id="KW-0274">FAD</keyword>
<evidence type="ECO:0000313" key="7">
    <source>
        <dbReference type="EMBL" id="MBH0239114.1"/>
    </source>
</evidence>
<dbReference type="GO" id="GO:0016627">
    <property type="term" value="F:oxidoreductase activity, acting on the CH-CH group of donors"/>
    <property type="evidence" value="ECO:0007669"/>
    <property type="project" value="InterPro"/>
</dbReference>
<evidence type="ECO:0000313" key="8">
    <source>
        <dbReference type="Proteomes" id="UP000631694"/>
    </source>
</evidence>
<dbReference type="InterPro" id="IPR024719">
    <property type="entry name" value="HpaB/PvcC/4-BUDH_C"/>
</dbReference>
<keyword evidence="1" id="KW-0285">Flavoprotein</keyword>
<feature type="domain" description="HpaB/PvcC/4-BUDH N-terminal" evidence="6">
    <location>
        <begin position="6"/>
        <end position="270"/>
    </location>
</feature>
<evidence type="ECO:0000259" key="5">
    <source>
        <dbReference type="Pfam" id="PF03241"/>
    </source>
</evidence>
<dbReference type="PANTHER" id="PTHR36117">
    <property type="entry name" value="4-HYDROXYPHENYLACETATE 3-MONOOXYGENASE-RELATED"/>
    <property type="match status" value="1"/>
</dbReference>
<dbReference type="InterPro" id="IPR004925">
    <property type="entry name" value="HpaB/PvcC/4-BUDH"/>
</dbReference>
<feature type="domain" description="HpaB/PvcC/4-BUDH C-terminal" evidence="5">
    <location>
        <begin position="277"/>
        <end position="476"/>
    </location>
</feature>
<feature type="binding site" evidence="4">
    <location>
        <position position="189"/>
    </location>
    <ligand>
        <name>FAD</name>
        <dbReference type="ChEBI" id="CHEBI:57692"/>
    </ligand>
</feature>
<dbReference type="PIRSF" id="PIRSF000331">
    <property type="entry name" value="HpaA_HpaB"/>
    <property type="match status" value="1"/>
</dbReference>
<dbReference type="InterPro" id="IPR046373">
    <property type="entry name" value="Acyl-CoA_Oxase/DH_mid-dom_sf"/>
</dbReference>
<gene>
    <name evidence="7" type="ORF">I5731_14895</name>
</gene>
<keyword evidence="3" id="KW-0560">Oxidoreductase</keyword>
<dbReference type="PANTHER" id="PTHR36117:SF3">
    <property type="entry name" value="4-HYDROXYPHENYLACETATE 3-MONOOXYGENASE-RELATED"/>
    <property type="match status" value="1"/>
</dbReference>
<dbReference type="Pfam" id="PF03241">
    <property type="entry name" value="HpaB"/>
    <property type="match status" value="1"/>
</dbReference>
<dbReference type="RefSeq" id="WP_197312179.1">
    <property type="nucleotide sequence ID" value="NZ_JADZLT010000052.1"/>
</dbReference>
<dbReference type="Gene3D" id="1.10.3140.10">
    <property type="entry name" value="4-hydroxybutyryl-coa dehydratase, domain 1"/>
    <property type="match status" value="1"/>
</dbReference>
<evidence type="ECO:0000256" key="4">
    <source>
        <dbReference type="PIRSR" id="PIRSR000331-2"/>
    </source>
</evidence>
<evidence type="ECO:0000256" key="2">
    <source>
        <dbReference type="ARBA" id="ARBA00022827"/>
    </source>
</evidence>
<keyword evidence="8" id="KW-1185">Reference proteome</keyword>
<dbReference type="Gene3D" id="2.40.110.10">
    <property type="entry name" value="Butyryl-CoA Dehydrogenase, subunit A, domain 2"/>
    <property type="match status" value="1"/>
</dbReference>
<evidence type="ECO:0000256" key="1">
    <source>
        <dbReference type="ARBA" id="ARBA00022630"/>
    </source>
</evidence>
<dbReference type="AlphaFoldDB" id="A0A931I434"/>
<dbReference type="InterPro" id="IPR009100">
    <property type="entry name" value="AcylCoA_DH/oxidase_NM_dom_sf"/>
</dbReference>
<dbReference type="InterPro" id="IPR024674">
    <property type="entry name" value="HpaB/PvcC/4-BUDH_N"/>
</dbReference>
<sequence length="497" mass="54228">MPVRDGNAYIQALRDGRRVVLDGRGVADVTTDPAYRGTVASFARLYDLQAAPENLELMTFETETGHRVNRAWQLPTSPGDLVQRRRAIEAWSASNFGWLGRSPDHLATALSGLMMGSEVMARHDPARAAAFRDYFTYARDRDLFVTYVIQNPQADKSKSPSAQARDVVLHIVDQDASGITVSGAKMLGTATVMSDEVFVGNIQPLKPGEGAYALSFAVPVATPGVVLLSRRSYETGVTSGWDYPLSSRFDENDAVVVFDEVKVPWERVFVCGDVAAARAQWHETPTHVYQNYQSQIRLMVKLRFLLGLARRIAEVNGSAGMPQVEAVLARLACEASIVEGMVAGMEAAGRRVGPFFVPSPHLLYAAQTYTQELYPRFVNAIRDLAGGGVIMLPSSIRDLDDPEIRRHIEGTQVSSVTDALGRIGVMKLAWDALGSEFASRHVQYEMFYAGASYVNHANVNRTYDWSAATALADEALALSPRPAFPAGGAGPQREAAE</sequence>
<dbReference type="Gene3D" id="1.20.140.10">
    <property type="entry name" value="Butyryl-CoA Dehydrogenase, subunit A, domain 3"/>
    <property type="match status" value="1"/>
</dbReference>
<dbReference type="InterPro" id="IPR036250">
    <property type="entry name" value="AcylCo_DH-like_C"/>
</dbReference>
<dbReference type="Proteomes" id="UP000631694">
    <property type="component" value="Unassembled WGS sequence"/>
</dbReference>
<dbReference type="SUPFAM" id="SSF56645">
    <property type="entry name" value="Acyl-CoA dehydrogenase NM domain-like"/>
    <property type="match status" value="1"/>
</dbReference>
<protein>
    <submittedName>
        <fullName evidence="7">4-hydroxyphenylacetate 3-monooxygenase</fullName>
    </submittedName>
</protein>
<reference evidence="7" key="1">
    <citation type="submission" date="2020-12" db="EMBL/GenBank/DDBJ databases">
        <title>Methylobrevis albus sp. nov., isolated from fresh water lack sediment.</title>
        <authorList>
            <person name="Zou Q."/>
        </authorList>
    </citation>
    <scope>NUCLEOTIDE SEQUENCE</scope>
    <source>
        <strain evidence="7">L22</strain>
    </source>
</reference>
<dbReference type="Pfam" id="PF11794">
    <property type="entry name" value="HpaB_N"/>
    <property type="match status" value="1"/>
</dbReference>
<dbReference type="EMBL" id="JADZLT010000052">
    <property type="protein sequence ID" value="MBH0239114.1"/>
    <property type="molecule type" value="Genomic_DNA"/>
</dbReference>
<organism evidence="7 8">
    <name type="scientific">Methylobrevis albus</name>
    <dbReference type="NCBI Taxonomy" id="2793297"/>
    <lineage>
        <taxon>Bacteria</taxon>
        <taxon>Pseudomonadati</taxon>
        <taxon>Pseudomonadota</taxon>
        <taxon>Alphaproteobacteria</taxon>
        <taxon>Hyphomicrobiales</taxon>
        <taxon>Pleomorphomonadaceae</taxon>
        <taxon>Methylobrevis</taxon>
    </lineage>
</organism>
<dbReference type="SUPFAM" id="SSF47203">
    <property type="entry name" value="Acyl-CoA dehydrogenase C-terminal domain-like"/>
    <property type="match status" value="1"/>
</dbReference>
<name>A0A931I434_9HYPH</name>
<evidence type="ECO:0000256" key="3">
    <source>
        <dbReference type="ARBA" id="ARBA00023002"/>
    </source>
</evidence>
<evidence type="ECO:0000259" key="6">
    <source>
        <dbReference type="Pfam" id="PF11794"/>
    </source>
</evidence>